<proteinExistence type="predicted"/>
<dbReference type="STRING" id="1555112.LIP_0704"/>
<organism evidence="2 3">
    <name type="scientific">Limnochorda pilosa</name>
    <dbReference type="NCBI Taxonomy" id="1555112"/>
    <lineage>
        <taxon>Bacteria</taxon>
        <taxon>Bacillati</taxon>
        <taxon>Bacillota</taxon>
        <taxon>Limnochordia</taxon>
        <taxon>Limnochordales</taxon>
        <taxon>Limnochordaceae</taxon>
        <taxon>Limnochorda</taxon>
    </lineage>
</organism>
<dbReference type="RefSeq" id="WP_068134302.1">
    <property type="nucleotide sequence ID" value="NZ_AP014924.1"/>
</dbReference>
<dbReference type="PANTHER" id="PTHR30411">
    <property type="entry name" value="CYTOPLASMIC PROTEIN"/>
    <property type="match status" value="1"/>
</dbReference>
<dbReference type="Gene3D" id="3.90.960.10">
    <property type="entry name" value="YbaK/aminoacyl-tRNA synthetase-associated domain"/>
    <property type="match status" value="1"/>
</dbReference>
<gene>
    <name evidence="2" type="ORF">LIP_0704</name>
</gene>
<dbReference type="KEGG" id="lpil:LIP_0704"/>
<dbReference type="InterPro" id="IPR036754">
    <property type="entry name" value="YbaK/aa-tRNA-synt-asso_dom_sf"/>
</dbReference>
<dbReference type="SUPFAM" id="SSF55826">
    <property type="entry name" value="YbaK/ProRS associated domain"/>
    <property type="match status" value="1"/>
</dbReference>
<dbReference type="GO" id="GO:0002161">
    <property type="term" value="F:aminoacyl-tRNA deacylase activity"/>
    <property type="evidence" value="ECO:0007669"/>
    <property type="project" value="InterPro"/>
</dbReference>
<keyword evidence="3" id="KW-1185">Reference proteome</keyword>
<dbReference type="PANTHER" id="PTHR30411:SF1">
    <property type="entry name" value="CYTOPLASMIC PROTEIN"/>
    <property type="match status" value="1"/>
</dbReference>
<accession>A0A0K2SHG7</accession>
<dbReference type="InterPro" id="IPR007214">
    <property type="entry name" value="YbaK/aa-tRNA-synth-assoc-dom"/>
</dbReference>
<evidence type="ECO:0000259" key="1">
    <source>
        <dbReference type="Pfam" id="PF04073"/>
    </source>
</evidence>
<protein>
    <recommendedName>
        <fullName evidence="1">YbaK/aminoacyl-tRNA synthetase-associated domain-containing protein</fullName>
    </recommendedName>
</protein>
<dbReference type="Proteomes" id="UP000065807">
    <property type="component" value="Chromosome"/>
</dbReference>
<dbReference type="OrthoDB" id="9798760at2"/>
<dbReference type="AlphaFoldDB" id="A0A0K2SHG7"/>
<dbReference type="CDD" id="cd04333">
    <property type="entry name" value="ProX_deacylase"/>
    <property type="match status" value="1"/>
</dbReference>
<sequence>MKEAAQRVQRALRAAGIEAEITEFPQGTRTAAEAAAAIGTDVARIVKSLVFMAGDVPVLVLTSGANRVDEGKLARLTGQAVRRATAGEVREATGFAIGGTPPVGHAQPIPVLADQDLLQHEIVWAAAGTPQTVFPIAPKRLVEITGGRVTDVKEDR</sequence>
<feature type="domain" description="YbaK/aminoacyl-tRNA synthetase-associated" evidence="1">
    <location>
        <begin position="27"/>
        <end position="143"/>
    </location>
</feature>
<reference evidence="3" key="1">
    <citation type="submission" date="2015-07" db="EMBL/GenBank/DDBJ databases">
        <title>Complete genome sequence and phylogenetic analysis of Limnochorda pilosa.</title>
        <authorList>
            <person name="Watanabe M."/>
            <person name="Kojima H."/>
            <person name="Fukui M."/>
        </authorList>
    </citation>
    <scope>NUCLEOTIDE SEQUENCE [LARGE SCALE GENOMIC DNA]</scope>
    <source>
        <strain evidence="3">HC45</strain>
    </source>
</reference>
<reference evidence="3" key="2">
    <citation type="journal article" date="2016" name="Int. J. Syst. Evol. Microbiol.">
        <title>Complete genome sequence and cell structure of Limnochorda pilosa, a Gram-negative spore-former within the phylum Firmicutes.</title>
        <authorList>
            <person name="Watanabe M."/>
            <person name="Kojima H."/>
            <person name="Fukui M."/>
        </authorList>
    </citation>
    <scope>NUCLEOTIDE SEQUENCE [LARGE SCALE GENOMIC DNA]</scope>
    <source>
        <strain evidence="3">HC45</strain>
    </source>
</reference>
<evidence type="ECO:0000313" key="2">
    <source>
        <dbReference type="EMBL" id="BAS26561.1"/>
    </source>
</evidence>
<dbReference type="EMBL" id="AP014924">
    <property type="protein sequence ID" value="BAS26561.1"/>
    <property type="molecule type" value="Genomic_DNA"/>
</dbReference>
<dbReference type="Pfam" id="PF04073">
    <property type="entry name" value="tRNA_edit"/>
    <property type="match status" value="1"/>
</dbReference>
<evidence type="ECO:0000313" key="3">
    <source>
        <dbReference type="Proteomes" id="UP000065807"/>
    </source>
</evidence>
<name>A0A0K2SHG7_LIMPI</name>